<dbReference type="Gene3D" id="1.20.120.450">
    <property type="entry name" value="dinb family like domain"/>
    <property type="match status" value="1"/>
</dbReference>
<feature type="domain" description="DinB-like" evidence="1">
    <location>
        <begin position="7"/>
        <end position="143"/>
    </location>
</feature>
<dbReference type="InterPro" id="IPR024775">
    <property type="entry name" value="DinB-like"/>
</dbReference>
<dbReference type="SUPFAM" id="SSF109854">
    <property type="entry name" value="DinB/YfiT-like putative metalloenzymes"/>
    <property type="match status" value="1"/>
</dbReference>
<keyword evidence="3" id="KW-1185">Reference proteome</keyword>
<protein>
    <submittedName>
        <fullName evidence="2">DinB family protein</fullName>
    </submittedName>
</protein>
<evidence type="ECO:0000313" key="3">
    <source>
        <dbReference type="Proteomes" id="UP001597383"/>
    </source>
</evidence>
<evidence type="ECO:0000259" key="1">
    <source>
        <dbReference type="Pfam" id="PF12867"/>
    </source>
</evidence>
<dbReference type="RefSeq" id="WP_377557913.1">
    <property type="nucleotide sequence ID" value="NZ_JBHUHQ010000017.1"/>
</dbReference>
<organism evidence="2 3">
    <name type="scientific">Ornithinibacillus salinisoli</name>
    <dbReference type="NCBI Taxonomy" id="1848459"/>
    <lineage>
        <taxon>Bacteria</taxon>
        <taxon>Bacillati</taxon>
        <taxon>Bacillota</taxon>
        <taxon>Bacilli</taxon>
        <taxon>Bacillales</taxon>
        <taxon>Bacillaceae</taxon>
        <taxon>Ornithinibacillus</taxon>
    </lineage>
</organism>
<accession>A0ABW4W4P1</accession>
<sequence>MKKTFRQFEKTIEEILKLKDASETELGKPISKGKWSIREIVGHLLYWDKYNLEKMVPLMAEGANLPEFPDHDEHNREAITFLKDYSVEKIIDHFAMTRRDLLKSITNLDGDIRFTIGGGKRKFSVESFIKIFLEHDIHHLKQINNLLID</sequence>
<comment type="caution">
    <text evidence="2">The sequence shown here is derived from an EMBL/GenBank/DDBJ whole genome shotgun (WGS) entry which is preliminary data.</text>
</comment>
<dbReference type="InterPro" id="IPR034660">
    <property type="entry name" value="DinB/YfiT-like"/>
</dbReference>
<proteinExistence type="predicted"/>
<gene>
    <name evidence="2" type="ORF">ACFSJF_13400</name>
</gene>
<dbReference type="EMBL" id="JBHUHQ010000017">
    <property type="protein sequence ID" value="MFD2045270.1"/>
    <property type="molecule type" value="Genomic_DNA"/>
</dbReference>
<dbReference type="Pfam" id="PF12867">
    <property type="entry name" value="DinB_2"/>
    <property type="match status" value="1"/>
</dbReference>
<dbReference type="Proteomes" id="UP001597383">
    <property type="component" value="Unassembled WGS sequence"/>
</dbReference>
<reference evidence="3" key="1">
    <citation type="journal article" date="2019" name="Int. J. Syst. Evol. Microbiol.">
        <title>The Global Catalogue of Microorganisms (GCM) 10K type strain sequencing project: providing services to taxonomists for standard genome sequencing and annotation.</title>
        <authorList>
            <consortium name="The Broad Institute Genomics Platform"/>
            <consortium name="The Broad Institute Genome Sequencing Center for Infectious Disease"/>
            <person name="Wu L."/>
            <person name="Ma J."/>
        </authorList>
    </citation>
    <scope>NUCLEOTIDE SEQUENCE [LARGE SCALE GENOMIC DNA]</scope>
    <source>
        <strain evidence="3">R28</strain>
    </source>
</reference>
<evidence type="ECO:0000313" key="2">
    <source>
        <dbReference type="EMBL" id="MFD2045270.1"/>
    </source>
</evidence>
<name>A0ABW4W4P1_9BACI</name>